<dbReference type="EMBL" id="JAYMYQ010000002">
    <property type="protein sequence ID" value="KAK7350274.1"/>
    <property type="molecule type" value="Genomic_DNA"/>
</dbReference>
<evidence type="ECO:0000313" key="1">
    <source>
        <dbReference type="EMBL" id="KAK7350274.1"/>
    </source>
</evidence>
<sequence>MFKATNSYAAWKRVQEGSNHWDRGAVSVVQHTDKAMACLLLRLSNRHALTRVNICEMCGDFLSSFDALLSPPKLGKVFIS</sequence>
<proteinExistence type="predicted"/>
<reference evidence="1 2" key="1">
    <citation type="submission" date="2024-01" db="EMBL/GenBank/DDBJ databases">
        <title>The genomes of 5 underutilized Papilionoideae crops provide insights into root nodulation and disease resistanc.</title>
        <authorList>
            <person name="Jiang F."/>
        </authorList>
    </citation>
    <scope>NUCLEOTIDE SEQUENCE [LARGE SCALE GENOMIC DNA]</scope>
    <source>
        <strain evidence="1">LVBAO_FW01</strain>
        <tissue evidence="1">Leaves</tissue>
    </source>
</reference>
<organism evidence="1 2">
    <name type="scientific">Canavalia gladiata</name>
    <name type="common">Sword bean</name>
    <name type="synonym">Dolichos gladiatus</name>
    <dbReference type="NCBI Taxonomy" id="3824"/>
    <lineage>
        <taxon>Eukaryota</taxon>
        <taxon>Viridiplantae</taxon>
        <taxon>Streptophyta</taxon>
        <taxon>Embryophyta</taxon>
        <taxon>Tracheophyta</taxon>
        <taxon>Spermatophyta</taxon>
        <taxon>Magnoliopsida</taxon>
        <taxon>eudicotyledons</taxon>
        <taxon>Gunneridae</taxon>
        <taxon>Pentapetalae</taxon>
        <taxon>rosids</taxon>
        <taxon>fabids</taxon>
        <taxon>Fabales</taxon>
        <taxon>Fabaceae</taxon>
        <taxon>Papilionoideae</taxon>
        <taxon>50 kb inversion clade</taxon>
        <taxon>NPAAA clade</taxon>
        <taxon>indigoferoid/millettioid clade</taxon>
        <taxon>Phaseoleae</taxon>
        <taxon>Canavalia</taxon>
    </lineage>
</organism>
<keyword evidence="2" id="KW-1185">Reference proteome</keyword>
<dbReference type="AlphaFoldDB" id="A0AAN9MCD9"/>
<evidence type="ECO:0000313" key="2">
    <source>
        <dbReference type="Proteomes" id="UP001367508"/>
    </source>
</evidence>
<accession>A0AAN9MCD9</accession>
<name>A0AAN9MCD9_CANGL</name>
<protein>
    <submittedName>
        <fullName evidence="1">Uncharacterized protein</fullName>
    </submittedName>
</protein>
<comment type="caution">
    <text evidence="1">The sequence shown here is derived from an EMBL/GenBank/DDBJ whole genome shotgun (WGS) entry which is preliminary data.</text>
</comment>
<dbReference type="Proteomes" id="UP001367508">
    <property type="component" value="Unassembled WGS sequence"/>
</dbReference>
<gene>
    <name evidence="1" type="ORF">VNO77_08677</name>
</gene>